<gene>
    <name evidence="2" type="ORF">BC349_16330</name>
</gene>
<feature type="transmembrane region" description="Helical" evidence="1">
    <location>
        <begin position="6"/>
        <end position="24"/>
    </location>
</feature>
<comment type="caution">
    <text evidence="2">The sequence shown here is derived from an EMBL/GenBank/DDBJ whole genome shotgun (WGS) entry which is preliminary data.</text>
</comment>
<feature type="transmembrane region" description="Helical" evidence="1">
    <location>
        <begin position="63"/>
        <end position="84"/>
    </location>
</feature>
<evidence type="ECO:0000313" key="2">
    <source>
        <dbReference type="EMBL" id="MBC6492630.1"/>
    </source>
</evidence>
<evidence type="ECO:0008006" key="4">
    <source>
        <dbReference type="Google" id="ProtNLM"/>
    </source>
</evidence>
<name>A0ABR7MC80_9BACT</name>
<feature type="transmembrane region" description="Helical" evidence="1">
    <location>
        <begin position="36"/>
        <end position="57"/>
    </location>
</feature>
<keyword evidence="3" id="KW-1185">Reference proteome</keyword>
<reference evidence="2 3" key="1">
    <citation type="submission" date="2016-07" db="EMBL/GenBank/DDBJ databases">
        <title>Genome analysis of Flavihumibacter stibioxidans YS-17.</title>
        <authorList>
            <person name="Shi K."/>
            <person name="Han Y."/>
            <person name="Wang G."/>
        </authorList>
    </citation>
    <scope>NUCLEOTIDE SEQUENCE [LARGE SCALE GENOMIC DNA]</scope>
    <source>
        <strain evidence="2 3">YS-17</strain>
    </source>
</reference>
<feature type="transmembrane region" description="Helical" evidence="1">
    <location>
        <begin position="91"/>
        <end position="110"/>
    </location>
</feature>
<dbReference type="EMBL" id="MBUA01000028">
    <property type="protein sequence ID" value="MBC6492630.1"/>
    <property type="molecule type" value="Genomic_DNA"/>
</dbReference>
<keyword evidence="1" id="KW-0812">Transmembrane</keyword>
<protein>
    <recommendedName>
        <fullName evidence="4">YhhN-like protein</fullName>
    </recommendedName>
</protein>
<keyword evidence="1" id="KW-1133">Transmembrane helix</keyword>
<keyword evidence="1" id="KW-0472">Membrane</keyword>
<feature type="transmembrane region" description="Helical" evidence="1">
    <location>
        <begin position="116"/>
        <end position="138"/>
    </location>
</feature>
<organism evidence="2 3">
    <name type="scientific">Flavihumibacter stibioxidans</name>
    <dbReference type="NCBI Taxonomy" id="1834163"/>
    <lineage>
        <taxon>Bacteria</taxon>
        <taxon>Pseudomonadati</taxon>
        <taxon>Bacteroidota</taxon>
        <taxon>Chitinophagia</taxon>
        <taxon>Chitinophagales</taxon>
        <taxon>Chitinophagaceae</taxon>
        <taxon>Flavihumibacter</taxon>
    </lineage>
</organism>
<sequence length="227" mass="26910">MELYQKFQVVQFLVILCACIIGTIKLRKTPSPERKYILTFCYIDLVVLGIGIFNYLIHEYPTYLFLLVYIYTCCEVFFLSYYISTIINKKVHFAIPLLLCITSLIFSLAFFKSPTILPLLTTELYLTFFAFLYIRWLFTKRNFFILQQTRHYWIVMGIILSYTASIPYWIGDVLIKSSGIWQLHIDVTLILFIFYVIMNTLMFVSFIKAFLCKQQQHTSYFGVLEVH</sequence>
<proteinExistence type="predicted"/>
<feature type="transmembrane region" description="Helical" evidence="1">
    <location>
        <begin position="150"/>
        <end position="170"/>
    </location>
</feature>
<dbReference type="PROSITE" id="PS51257">
    <property type="entry name" value="PROKAR_LIPOPROTEIN"/>
    <property type="match status" value="1"/>
</dbReference>
<evidence type="ECO:0000256" key="1">
    <source>
        <dbReference type="SAM" id="Phobius"/>
    </source>
</evidence>
<accession>A0ABR7MC80</accession>
<evidence type="ECO:0000313" key="3">
    <source>
        <dbReference type="Proteomes" id="UP000765802"/>
    </source>
</evidence>
<feature type="transmembrane region" description="Helical" evidence="1">
    <location>
        <begin position="190"/>
        <end position="211"/>
    </location>
</feature>
<dbReference type="Proteomes" id="UP000765802">
    <property type="component" value="Unassembled WGS sequence"/>
</dbReference>